<evidence type="ECO:0000313" key="2">
    <source>
        <dbReference type="EMBL" id="BCG27573.1"/>
    </source>
</evidence>
<dbReference type="Pfam" id="PF13730">
    <property type="entry name" value="HTH_36"/>
    <property type="match status" value="1"/>
</dbReference>
<evidence type="ECO:0000256" key="1">
    <source>
        <dbReference type="SAM" id="MobiDB-lite"/>
    </source>
</evidence>
<dbReference type="Gene3D" id="1.10.10.10">
    <property type="entry name" value="Winged helix-like DNA-binding domain superfamily/Winged helix DNA-binding domain"/>
    <property type="match status" value="1"/>
</dbReference>
<dbReference type="RefSeq" id="WP_228723510.1">
    <property type="nucleotide sequence ID" value="NZ_AP023189.1"/>
</dbReference>
<proteinExistence type="predicted"/>
<accession>A0A6J4ECC9</accession>
<gene>
    <name evidence="2" type="ORF">TUM18999_57640</name>
</gene>
<sequence length="256" mass="28220">MSIQSMTWALEQRVVTDATTRHVLLCLANYADKDGRGSFPSAASLSEDTGLSERTVRYKLDALERMGVIRRGNQAIAAAYIDRSDRRPVVYDIVMSRVQQVHPVEVDGVQMKTERGANDDATGCTSCTQSVIDPSINRKAIRHPKGDAAPEWVSAEAMVDSMPGLTLGVAKDYLAMRRTKRAKLTDRAWKGISKTLHELARHRVTPDDALSKAIERAWTGLEVSWFRNAGLLPASTGTLTNLPTHAPSPENFDGRF</sequence>
<evidence type="ECO:0008006" key="4">
    <source>
        <dbReference type="Google" id="ProtNLM"/>
    </source>
</evidence>
<dbReference type="InterPro" id="IPR036388">
    <property type="entry name" value="WH-like_DNA-bd_sf"/>
</dbReference>
<dbReference type="KEGG" id="ptw:TUM18999_57640"/>
<dbReference type="EMBL" id="AP023189">
    <property type="protein sequence ID" value="BCG27573.1"/>
    <property type="molecule type" value="Genomic_DNA"/>
</dbReference>
<dbReference type="SUPFAM" id="SSF46785">
    <property type="entry name" value="Winged helix' DNA-binding domain"/>
    <property type="match status" value="1"/>
</dbReference>
<dbReference type="InterPro" id="IPR036390">
    <property type="entry name" value="WH_DNA-bd_sf"/>
</dbReference>
<organism evidence="2 3">
    <name type="scientific">Pseudomonas tohonis</name>
    <dbReference type="NCBI Taxonomy" id="2725477"/>
    <lineage>
        <taxon>Bacteria</taxon>
        <taxon>Pseudomonadati</taxon>
        <taxon>Pseudomonadota</taxon>
        <taxon>Gammaproteobacteria</taxon>
        <taxon>Pseudomonadales</taxon>
        <taxon>Pseudomonadaceae</taxon>
        <taxon>Pseudomonas</taxon>
    </lineage>
</organism>
<evidence type="ECO:0000313" key="3">
    <source>
        <dbReference type="Proteomes" id="UP000509383"/>
    </source>
</evidence>
<reference evidence="2 3" key="1">
    <citation type="submission" date="2020-05" db="EMBL/GenBank/DDBJ databases">
        <title>Characterization of novel class B3 metallo-beta-lactamase from novel Pseudomonas species.</title>
        <authorList>
            <person name="Yamada K."/>
            <person name="Aoki K."/>
            <person name="Ishii Y."/>
        </authorList>
    </citation>
    <scope>NUCLEOTIDE SEQUENCE [LARGE SCALE GENOMIC DNA]</scope>
    <source>
        <strain evidence="2 3">TUM18999</strain>
    </source>
</reference>
<name>A0A6J4ECC9_9PSED</name>
<dbReference type="AlphaFoldDB" id="A0A6J4ECC9"/>
<protein>
    <recommendedName>
        <fullName evidence="4">Helix-turn-helix domain-containing protein</fullName>
    </recommendedName>
</protein>
<feature type="region of interest" description="Disordered" evidence="1">
    <location>
        <begin position="237"/>
        <end position="256"/>
    </location>
</feature>
<dbReference type="Proteomes" id="UP000509383">
    <property type="component" value="Chromosome"/>
</dbReference>